<evidence type="ECO:0000259" key="5">
    <source>
        <dbReference type="PROSITE" id="PS51371"/>
    </source>
</evidence>
<dbReference type="Gene3D" id="3.30.1340.30">
    <property type="match status" value="1"/>
</dbReference>
<evidence type="ECO:0000313" key="7">
    <source>
        <dbReference type="Proteomes" id="UP000053024"/>
    </source>
</evidence>
<evidence type="ECO:0000256" key="3">
    <source>
        <dbReference type="SAM" id="MobiDB-lite"/>
    </source>
</evidence>
<evidence type="ECO:0000256" key="1">
    <source>
        <dbReference type="ARBA" id="ARBA00023122"/>
    </source>
</evidence>
<evidence type="ECO:0000259" key="4">
    <source>
        <dbReference type="PROSITE" id="PS50914"/>
    </source>
</evidence>
<keyword evidence="1 2" id="KW-0129">CBS domain</keyword>
<dbReference type="Proteomes" id="UP000053024">
    <property type="component" value="Unassembled WGS sequence"/>
</dbReference>
<feature type="domain" description="CBS" evidence="5">
    <location>
        <begin position="97"/>
        <end position="154"/>
    </location>
</feature>
<dbReference type="EMBL" id="LMWX01000005">
    <property type="protein sequence ID" value="KUN89600.1"/>
    <property type="molecule type" value="Genomic_DNA"/>
</dbReference>
<dbReference type="Pfam" id="PF00571">
    <property type="entry name" value="CBS"/>
    <property type="match status" value="2"/>
</dbReference>
<feature type="region of interest" description="Disordered" evidence="3">
    <location>
        <begin position="213"/>
        <end position="237"/>
    </location>
</feature>
<sequence length="237" mass="24961">MTGSETGSPALVKDVMTHRVLALRTGAAFKDIVEAMRAWRVSALPVLDDAGRVVGVVSEADLLRKEEYRDADTRRSREERHVAEARKAAAATAADLMTAPAVTVGPGTGLGQAARVMARSGVKRLPVVAPDGTLEGIVSRSDLLTVFLRDDEDIAGDVRREAVEPLLAAQAPDVRVEVRDGVVTLAGRVPDTALVPLAARLARGVPGVVDVHSALAGPPRRPNLDPDLPDTDRAATP</sequence>
<dbReference type="InterPro" id="IPR051257">
    <property type="entry name" value="Diverse_CBS-Domain"/>
</dbReference>
<dbReference type="PANTHER" id="PTHR43080">
    <property type="entry name" value="CBS DOMAIN-CONTAINING PROTEIN CBSX3, MITOCHONDRIAL"/>
    <property type="match status" value="1"/>
</dbReference>
<dbReference type="STRING" id="285568.AQJ66_03940"/>
<reference evidence="6 7" key="1">
    <citation type="submission" date="2015-10" db="EMBL/GenBank/DDBJ databases">
        <title>Draft genome sequence of Streptomyces bungoensis DSM 41781, type strain for the species Streptomyces bungoensis.</title>
        <authorList>
            <person name="Ruckert C."/>
            <person name="Winkler A."/>
            <person name="Kalinowski J."/>
            <person name="Kampfer P."/>
            <person name="Glaeser S."/>
        </authorList>
    </citation>
    <scope>NUCLEOTIDE SEQUENCE [LARGE SCALE GENOMIC DNA]</scope>
    <source>
        <strain evidence="6 7">DSM 41781</strain>
    </source>
</reference>
<organism evidence="6 7">
    <name type="scientific">Streptomyces bungoensis</name>
    <dbReference type="NCBI Taxonomy" id="285568"/>
    <lineage>
        <taxon>Bacteria</taxon>
        <taxon>Bacillati</taxon>
        <taxon>Actinomycetota</taxon>
        <taxon>Actinomycetes</taxon>
        <taxon>Kitasatosporales</taxon>
        <taxon>Streptomycetaceae</taxon>
        <taxon>Streptomyces</taxon>
    </lineage>
</organism>
<dbReference type="Pfam" id="PF04972">
    <property type="entry name" value="BON"/>
    <property type="match status" value="1"/>
</dbReference>
<dbReference type="CDD" id="cd04586">
    <property type="entry name" value="CBS_pair_BON_assoc"/>
    <property type="match status" value="1"/>
</dbReference>
<dbReference type="InterPro" id="IPR007055">
    <property type="entry name" value="BON_dom"/>
</dbReference>
<gene>
    <name evidence="6" type="ORF">AQJ66_03940</name>
</gene>
<dbReference type="PANTHER" id="PTHR43080:SF29">
    <property type="entry name" value="OS02G0818000 PROTEIN"/>
    <property type="match status" value="1"/>
</dbReference>
<proteinExistence type="predicted"/>
<comment type="caution">
    <text evidence="6">The sequence shown here is derived from an EMBL/GenBank/DDBJ whole genome shotgun (WGS) entry which is preliminary data.</text>
</comment>
<dbReference type="PROSITE" id="PS50914">
    <property type="entry name" value="BON"/>
    <property type="match status" value="1"/>
</dbReference>
<dbReference type="InterPro" id="IPR000644">
    <property type="entry name" value="CBS_dom"/>
</dbReference>
<dbReference type="InterPro" id="IPR017080">
    <property type="entry name" value="UCP036990_CBS_BON"/>
</dbReference>
<dbReference type="PIRSF" id="PIRSF036990">
    <property type="entry name" value="UCP036990_CBS_BON"/>
    <property type="match status" value="1"/>
</dbReference>
<keyword evidence="7" id="KW-1185">Reference proteome</keyword>
<protein>
    <recommendedName>
        <fullName evidence="8">CBS domain-containing protein</fullName>
    </recommendedName>
</protein>
<evidence type="ECO:0008006" key="8">
    <source>
        <dbReference type="Google" id="ProtNLM"/>
    </source>
</evidence>
<evidence type="ECO:0000256" key="2">
    <source>
        <dbReference type="PROSITE-ProRule" id="PRU00703"/>
    </source>
</evidence>
<dbReference type="InterPro" id="IPR046342">
    <property type="entry name" value="CBS_dom_sf"/>
</dbReference>
<dbReference type="SUPFAM" id="SSF54631">
    <property type="entry name" value="CBS-domain pair"/>
    <property type="match status" value="1"/>
</dbReference>
<name>A0A101TBU9_9ACTN</name>
<dbReference type="PROSITE" id="PS51371">
    <property type="entry name" value="CBS"/>
    <property type="match status" value="2"/>
</dbReference>
<evidence type="ECO:0000313" key="6">
    <source>
        <dbReference type="EMBL" id="KUN89600.1"/>
    </source>
</evidence>
<dbReference type="SMART" id="SM00116">
    <property type="entry name" value="CBS"/>
    <property type="match status" value="2"/>
</dbReference>
<dbReference type="RefSeq" id="WP_061916346.1">
    <property type="nucleotide sequence ID" value="NZ_KQ948851.1"/>
</dbReference>
<dbReference type="Gene3D" id="3.10.580.10">
    <property type="entry name" value="CBS-domain"/>
    <property type="match status" value="1"/>
</dbReference>
<accession>A0A101TBU9</accession>
<feature type="domain" description="CBS" evidence="5">
    <location>
        <begin position="16"/>
        <end position="73"/>
    </location>
</feature>
<dbReference type="AlphaFoldDB" id="A0A101TBU9"/>
<feature type="domain" description="BON" evidence="4">
    <location>
        <begin position="150"/>
        <end position="219"/>
    </location>
</feature>